<keyword evidence="4" id="KW-0732">Signal</keyword>
<feature type="signal peptide" evidence="4">
    <location>
        <begin position="1"/>
        <end position="22"/>
    </location>
</feature>
<dbReference type="EMBL" id="HBKQ01057821">
    <property type="protein sequence ID" value="CAE2284370.1"/>
    <property type="molecule type" value="Transcribed_RNA"/>
</dbReference>
<evidence type="ECO:0008006" key="6">
    <source>
        <dbReference type="Google" id="ProtNLM"/>
    </source>
</evidence>
<dbReference type="PROSITE" id="PS51375">
    <property type="entry name" value="PPR"/>
    <property type="match status" value="1"/>
</dbReference>
<dbReference type="InterPro" id="IPR002885">
    <property type="entry name" value="PPR_rpt"/>
</dbReference>
<keyword evidence="1" id="KW-0677">Repeat</keyword>
<gene>
    <name evidence="5" type="ORF">OAUR00152_LOCUS39490</name>
</gene>
<proteinExistence type="predicted"/>
<evidence type="ECO:0000256" key="4">
    <source>
        <dbReference type="SAM" id="SignalP"/>
    </source>
</evidence>
<dbReference type="Gene3D" id="1.25.40.10">
    <property type="entry name" value="Tetratricopeptide repeat domain"/>
    <property type="match status" value="2"/>
</dbReference>
<feature type="chain" id="PRO_5031110162" description="SAP domain-containing protein" evidence="4">
    <location>
        <begin position="23"/>
        <end position="738"/>
    </location>
</feature>
<protein>
    <recommendedName>
        <fullName evidence="6">SAP domain-containing protein</fullName>
    </recommendedName>
</protein>
<dbReference type="Pfam" id="PF13812">
    <property type="entry name" value="PPR_3"/>
    <property type="match status" value="1"/>
</dbReference>
<dbReference type="InterPro" id="IPR011990">
    <property type="entry name" value="TPR-like_helical_dom_sf"/>
</dbReference>
<evidence type="ECO:0000256" key="3">
    <source>
        <dbReference type="SAM" id="MobiDB-lite"/>
    </source>
</evidence>
<accession>A0A7S4NF85</accession>
<evidence type="ECO:0000313" key="5">
    <source>
        <dbReference type="EMBL" id="CAE2284370.1"/>
    </source>
</evidence>
<dbReference type="PANTHER" id="PTHR47447">
    <property type="entry name" value="OS03G0856100 PROTEIN"/>
    <property type="match status" value="1"/>
</dbReference>
<reference evidence="5" key="1">
    <citation type="submission" date="2021-01" db="EMBL/GenBank/DDBJ databases">
        <authorList>
            <person name="Corre E."/>
            <person name="Pelletier E."/>
            <person name="Niang G."/>
            <person name="Scheremetjew M."/>
            <person name="Finn R."/>
            <person name="Kale V."/>
            <person name="Holt S."/>
            <person name="Cochrane G."/>
            <person name="Meng A."/>
            <person name="Brown T."/>
            <person name="Cohen L."/>
        </authorList>
    </citation>
    <scope>NUCLEOTIDE SEQUENCE</scope>
    <source>
        <strain evidence="5">Isolate 1302-5</strain>
    </source>
</reference>
<feature type="compositionally biased region" description="Basic and acidic residues" evidence="3">
    <location>
        <begin position="691"/>
        <end position="705"/>
    </location>
</feature>
<dbReference type="AlphaFoldDB" id="A0A7S4NF85"/>
<name>A0A7S4NF85_9STRA</name>
<sequence length="738" mass="78662">MKLCTAAVALAVATSNAALVRGFTAPASWNAAVTSPRRTASAAAPGPALSVAAAIDDSPAVSDSLGYDDVNKLTFRQLQRECKENGLPAVGSTAALRGRLLEFYGVARNTAAAASAVAAAPVSADEALECDPNIEFCDESDKDFDYKSFRTEVVDKASIGHWKAATRKLKQLQTRFETDERKVDAEAYLAVLGACLDERLHGARASEPARKILEEMSERGYEIPAELGNGCVTNCLGTGPNGSHDGCGGIDTALAMLAAMESAPNGSESIAMDTYGAVVTALADDGAVEESILLLRAMVVEHAFTPPLSTFADVAMAAAKDGEMGESVLQVLTLAKAAGYELDSVASAQAGRELLASGVIAAEQMENIALGLRLLTAAGKAEGCAPDRGDDLVAASSAAAQRACTLIHKSAIDKAVHDDNWKLAVKLLQLMPERSLTPSNSVWRKVVTCCARCEKSRKSTALLLDWVKLSEEGKAEKPPVSVFNMVVNACEICKEEELTLAVLDSMRKTLEIDGNIITTNIAMKRLAKQGNPRGCEGIIIGMLQSGIEPNVVSYTTALAACATKGAKDPAFAYEWLKRMRSRNVRPNFHTYNTALAACLDGKLESTVLGSTIATEMLEDVQTELAEGLKGSADLKSVVPDSYTKVLARALMKQLRENWRAGDINMAVAKSTLRVPLLKLVDFQKSEAAEQAKKRAEEEAAARKGAEDEDEELTKKSEMDMEYNAVNLLHKDSHRVAEV</sequence>
<feature type="repeat" description="PPR" evidence="2">
    <location>
        <begin position="550"/>
        <end position="586"/>
    </location>
</feature>
<organism evidence="5">
    <name type="scientific">Odontella aurita</name>
    <dbReference type="NCBI Taxonomy" id="265563"/>
    <lineage>
        <taxon>Eukaryota</taxon>
        <taxon>Sar</taxon>
        <taxon>Stramenopiles</taxon>
        <taxon>Ochrophyta</taxon>
        <taxon>Bacillariophyta</taxon>
        <taxon>Mediophyceae</taxon>
        <taxon>Biddulphiophycidae</taxon>
        <taxon>Eupodiscales</taxon>
        <taxon>Odontellaceae</taxon>
        <taxon>Odontella</taxon>
    </lineage>
</organism>
<evidence type="ECO:0000256" key="2">
    <source>
        <dbReference type="PROSITE-ProRule" id="PRU00708"/>
    </source>
</evidence>
<evidence type="ECO:0000256" key="1">
    <source>
        <dbReference type="ARBA" id="ARBA00022737"/>
    </source>
</evidence>
<dbReference type="PANTHER" id="PTHR47447:SF28">
    <property type="entry name" value="PENTACOTRIPEPTIDE-REPEAT REGION OF PRORP DOMAIN-CONTAINING PROTEIN"/>
    <property type="match status" value="1"/>
</dbReference>
<feature type="region of interest" description="Disordered" evidence="3">
    <location>
        <begin position="691"/>
        <end position="719"/>
    </location>
</feature>